<protein>
    <submittedName>
        <fullName evidence="1">Formate--tetrahydrofolate ligase 1</fullName>
    </submittedName>
</protein>
<keyword evidence="1" id="KW-0436">Ligase</keyword>
<sequence>MAPDTSASLALWKHCIYTDLGHTTNQMPVCLARVPFEVATHARVLGHAKPVGYTNLCNTANHTPMCEIVWSILTSIQFQHQGTHGRVT</sequence>
<evidence type="ECO:0000313" key="2">
    <source>
        <dbReference type="Proteomes" id="UP000032142"/>
    </source>
</evidence>
<gene>
    <name evidence="1" type="ORF">F383_36297</name>
</gene>
<accession>A0A0B0N8H9</accession>
<dbReference type="GO" id="GO:0016874">
    <property type="term" value="F:ligase activity"/>
    <property type="evidence" value="ECO:0007669"/>
    <property type="project" value="UniProtKB-KW"/>
</dbReference>
<evidence type="ECO:0000313" key="1">
    <source>
        <dbReference type="EMBL" id="KHG08962.1"/>
    </source>
</evidence>
<name>A0A0B0N8H9_GOSAR</name>
<proteinExistence type="predicted"/>
<organism evidence="1 2">
    <name type="scientific">Gossypium arboreum</name>
    <name type="common">Tree cotton</name>
    <name type="synonym">Gossypium nanking</name>
    <dbReference type="NCBI Taxonomy" id="29729"/>
    <lineage>
        <taxon>Eukaryota</taxon>
        <taxon>Viridiplantae</taxon>
        <taxon>Streptophyta</taxon>
        <taxon>Embryophyta</taxon>
        <taxon>Tracheophyta</taxon>
        <taxon>Spermatophyta</taxon>
        <taxon>Magnoliopsida</taxon>
        <taxon>eudicotyledons</taxon>
        <taxon>Gunneridae</taxon>
        <taxon>Pentapetalae</taxon>
        <taxon>rosids</taxon>
        <taxon>malvids</taxon>
        <taxon>Malvales</taxon>
        <taxon>Malvaceae</taxon>
        <taxon>Malvoideae</taxon>
        <taxon>Gossypium</taxon>
    </lineage>
</organism>
<comment type="caution">
    <text evidence="1">The sequence shown here is derived from an EMBL/GenBank/DDBJ whole genome shotgun (WGS) entry which is preliminary data.</text>
</comment>
<dbReference type="EMBL" id="JRRC01517653">
    <property type="protein sequence ID" value="KHG08962.1"/>
    <property type="molecule type" value="Genomic_DNA"/>
</dbReference>
<dbReference type="AlphaFoldDB" id="A0A0B0N8H9"/>
<keyword evidence="2" id="KW-1185">Reference proteome</keyword>
<dbReference type="Proteomes" id="UP000032142">
    <property type="component" value="Unassembled WGS sequence"/>
</dbReference>
<reference evidence="2" key="1">
    <citation type="submission" date="2014-09" db="EMBL/GenBank/DDBJ databases">
        <authorList>
            <person name="Mudge J."/>
            <person name="Ramaraj T."/>
            <person name="Lindquist I.E."/>
            <person name="Bharti A.K."/>
            <person name="Sundararajan A."/>
            <person name="Cameron C.T."/>
            <person name="Woodward J.E."/>
            <person name="May G.D."/>
            <person name="Brubaker C."/>
            <person name="Broadhvest J."/>
            <person name="Wilkins T.A."/>
        </authorList>
    </citation>
    <scope>NUCLEOTIDE SEQUENCE</scope>
    <source>
        <strain evidence="2">cv. AKA8401</strain>
    </source>
</reference>